<keyword evidence="4 5" id="KW-0949">S-adenosyl-L-methionine</keyword>
<dbReference type="PIRSF" id="PIRSF000410">
    <property type="entry name" value="CheR"/>
    <property type="match status" value="1"/>
</dbReference>
<name>A0A1I4LAJ7_9HYPH</name>
<evidence type="ECO:0000313" key="9">
    <source>
        <dbReference type="Proteomes" id="UP000199048"/>
    </source>
</evidence>
<dbReference type="GO" id="GO:0008983">
    <property type="term" value="F:protein-glutamate O-methyltransferase activity"/>
    <property type="evidence" value="ECO:0007669"/>
    <property type="project" value="UniProtKB-EC"/>
</dbReference>
<accession>A0A1I4LAJ7</accession>
<sequence length="291" mass="33856">MQPNRAPGLAAPAIQITEDEYEKFYEYFYRRTGISFSGKKEYFVEKRLLERIAKTGSDSFKAYFTLLRFQASGEELQHLVNLMTVNETYFFREDYQFDALVRGILPEITRTRRPGGTLRIWSMPCSTGEEPYSIAIQILENWAQADEFAIEITGSDIDSRVLADARKGVYGNRSLQRLSPELRKKYFRRVGDDQFEIHEELRSSIEFSIANLSDPIHMHRYRAMDVIFCRNLLIYFDDTSRRAAVEALYECLNPGGFICLGHSESMSRMSSMFLPRKFGDTIVYQRPIDQD</sequence>
<dbReference type="InterPro" id="IPR000780">
    <property type="entry name" value="CheR_MeTrfase"/>
</dbReference>
<evidence type="ECO:0000259" key="7">
    <source>
        <dbReference type="PROSITE" id="PS50123"/>
    </source>
</evidence>
<feature type="binding site" evidence="6">
    <location>
        <position position="88"/>
    </location>
    <ligand>
        <name>S-adenosyl-L-methionine</name>
        <dbReference type="ChEBI" id="CHEBI:59789"/>
    </ligand>
</feature>
<feature type="binding site" evidence="6">
    <location>
        <position position="92"/>
    </location>
    <ligand>
        <name>S-adenosyl-L-methionine</name>
        <dbReference type="ChEBI" id="CHEBI:59789"/>
    </ligand>
</feature>
<dbReference type="GO" id="GO:0032259">
    <property type="term" value="P:methylation"/>
    <property type="evidence" value="ECO:0007669"/>
    <property type="project" value="UniProtKB-KW"/>
</dbReference>
<comment type="function">
    <text evidence="5">Methylation of the membrane-bound methyl-accepting chemotaxis proteins (MCP) to form gamma-glutamyl methyl ester residues in MCP.</text>
</comment>
<dbReference type="RefSeq" id="WP_092041515.1">
    <property type="nucleotide sequence ID" value="NZ_FOTK01000013.1"/>
</dbReference>
<dbReference type="PROSITE" id="PS50123">
    <property type="entry name" value="CHER"/>
    <property type="match status" value="1"/>
</dbReference>
<feature type="binding site" evidence="6">
    <location>
        <position position="86"/>
    </location>
    <ligand>
        <name>S-adenosyl-L-methionine</name>
        <dbReference type="ChEBI" id="CHEBI:59789"/>
    </ligand>
</feature>
<dbReference type="PANTHER" id="PTHR24422:SF10">
    <property type="entry name" value="CHEMOTAXIS PROTEIN METHYLTRANSFERASE 2"/>
    <property type="match status" value="1"/>
</dbReference>
<dbReference type="Gene3D" id="1.10.155.10">
    <property type="entry name" value="Chemotaxis receptor methyltransferase CheR, N-terminal domain"/>
    <property type="match status" value="1"/>
</dbReference>
<keyword evidence="9" id="KW-1185">Reference proteome</keyword>
<dbReference type="Pfam" id="PF01739">
    <property type="entry name" value="CheR"/>
    <property type="match status" value="1"/>
</dbReference>
<feature type="binding site" evidence="6">
    <location>
        <begin position="211"/>
        <end position="212"/>
    </location>
    <ligand>
        <name>S-adenosyl-L-methionine</name>
        <dbReference type="ChEBI" id="CHEBI:59789"/>
    </ligand>
</feature>
<reference evidence="9" key="1">
    <citation type="submission" date="2016-10" db="EMBL/GenBank/DDBJ databases">
        <authorList>
            <person name="Varghese N."/>
            <person name="Submissions S."/>
        </authorList>
    </citation>
    <scope>NUCLEOTIDE SEQUENCE [LARGE SCALE GENOMIC DNA]</scope>
    <source>
        <strain evidence="9">BL36</strain>
    </source>
</reference>
<dbReference type="Pfam" id="PF03705">
    <property type="entry name" value="CheR_N"/>
    <property type="match status" value="1"/>
</dbReference>
<comment type="catalytic activity">
    <reaction evidence="1 5">
        <text>L-glutamyl-[protein] + S-adenosyl-L-methionine = [protein]-L-glutamate 5-O-methyl ester + S-adenosyl-L-homocysteine</text>
        <dbReference type="Rhea" id="RHEA:24452"/>
        <dbReference type="Rhea" id="RHEA-COMP:10208"/>
        <dbReference type="Rhea" id="RHEA-COMP:10311"/>
        <dbReference type="ChEBI" id="CHEBI:29973"/>
        <dbReference type="ChEBI" id="CHEBI:57856"/>
        <dbReference type="ChEBI" id="CHEBI:59789"/>
        <dbReference type="ChEBI" id="CHEBI:82795"/>
        <dbReference type="EC" id="2.1.1.80"/>
    </reaction>
</comment>
<dbReference type="STRING" id="582667.SAMN05192568_101316"/>
<dbReference type="OrthoDB" id="9816309at2"/>
<evidence type="ECO:0000313" key="8">
    <source>
        <dbReference type="EMBL" id="SFL87909.1"/>
    </source>
</evidence>
<dbReference type="SUPFAM" id="SSF53335">
    <property type="entry name" value="S-adenosyl-L-methionine-dependent methyltransferases"/>
    <property type="match status" value="1"/>
</dbReference>
<dbReference type="PRINTS" id="PR00996">
    <property type="entry name" value="CHERMTFRASE"/>
</dbReference>
<evidence type="ECO:0000256" key="5">
    <source>
        <dbReference type="PIRNR" id="PIRNR000410"/>
    </source>
</evidence>
<feature type="binding site" evidence="6">
    <location>
        <position position="156"/>
    </location>
    <ligand>
        <name>S-adenosyl-L-methionine</name>
        <dbReference type="ChEBI" id="CHEBI:59789"/>
    </ligand>
</feature>
<dbReference type="InterPro" id="IPR026024">
    <property type="entry name" value="Chemotaxis_MeTrfase_CheR"/>
</dbReference>
<dbReference type="EMBL" id="FOTK01000013">
    <property type="protein sequence ID" value="SFL87909.1"/>
    <property type="molecule type" value="Genomic_DNA"/>
</dbReference>
<dbReference type="InterPro" id="IPR050903">
    <property type="entry name" value="Bact_Chemotaxis_MeTrfase"/>
</dbReference>
<evidence type="ECO:0000256" key="3">
    <source>
        <dbReference type="ARBA" id="ARBA00022679"/>
    </source>
</evidence>
<keyword evidence="3 5" id="KW-0808">Transferase</keyword>
<dbReference type="PANTHER" id="PTHR24422">
    <property type="entry name" value="CHEMOTAXIS PROTEIN METHYLTRANSFERASE"/>
    <property type="match status" value="1"/>
</dbReference>
<dbReference type="InterPro" id="IPR022641">
    <property type="entry name" value="CheR_N"/>
</dbReference>
<dbReference type="Gene3D" id="3.40.50.150">
    <property type="entry name" value="Vaccinia Virus protein VP39"/>
    <property type="match status" value="1"/>
</dbReference>
<dbReference type="EC" id="2.1.1.80" evidence="5"/>
<dbReference type="InterPro" id="IPR036804">
    <property type="entry name" value="CheR_N_sf"/>
</dbReference>
<evidence type="ECO:0000256" key="2">
    <source>
        <dbReference type="ARBA" id="ARBA00022603"/>
    </source>
</evidence>
<feature type="binding site" evidence="6">
    <location>
        <position position="130"/>
    </location>
    <ligand>
        <name>S-adenosyl-L-methionine</name>
        <dbReference type="ChEBI" id="CHEBI:59789"/>
    </ligand>
</feature>
<evidence type="ECO:0000256" key="6">
    <source>
        <dbReference type="PIRSR" id="PIRSR000410-1"/>
    </source>
</evidence>
<feature type="binding site" evidence="6">
    <location>
        <begin position="230"/>
        <end position="231"/>
    </location>
    <ligand>
        <name>S-adenosyl-L-methionine</name>
        <dbReference type="ChEBI" id="CHEBI:59789"/>
    </ligand>
</feature>
<dbReference type="SMART" id="SM00138">
    <property type="entry name" value="MeTrc"/>
    <property type="match status" value="1"/>
</dbReference>
<feature type="domain" description="CheR-type methyltransferase" evidence="7">
    <location>
        <begin position="9"/>
        <end position="289"/>
    </location>
</feature>
<dbReference type="Proteomes" id="UP000199048">
    <property type="component" value="Unassembled WGS sequence"/>
</dbReference>
<dbReference type="AlphaFoldDB" id="A0A1I4LAJ7"/>
<organism evidence="8 9">
    <name type="scientific">Methylobacterium pseudosasicola</name>
    <dbReference type="NCBI Taxonomy" id="582667"/>
    <lineage>
        <taxon>Bacteria</taxon>
        <taxon>Pseudomonadati</taxon>
        <taxon>Pseudomonadota</taxon>
        <taxon>Alphaproteobacteria</taxon>
        <taxon>Hyphomicrobiales</taxon>
        <taxon>Methylobacteriaceae</taxon>
        <taxon>Methylobacterium</taxon>
    </lineage>
</organism>
<evidence type="ECO:0000256" key="1">
    <source>
        <dbReference type="ARBA" id="ARBA00001541"/>
    </source>
</evidence>
<evidence type="ECO:0000256" key="4">
    <source>
        <dbReference type="ARBA" id="ARBA00022691"/>
    </source>
</evidence>
<protein>
    <recommendedName>
        <fullName evidence="5">Chemotaxis protein methyltransferase</fullName>
        <ecNumber evidence="5">2.1.1.80</ecNumber>
    </recommendedName>
</protein>
<dbReference type="SUPFAM" id="SSF47757">
    <property type="entry name" value="Chemotaxis receptor methyltransferase CheR, N-terminal domain"/>
    <property type="match status" value="1"/>
</dbReference>
<proteinExistence type="predicted"/>
<dbReference type="InterPro" id="IPR022642">
    <property type="entry name" value="CheR_C"/>
</dbReference>
<dbReference type="InterPro" id="IPR029063">
    <property type="entry name" value="SAM-dependent_MTases_sf"/>
</dbReference>
<keyword evidence="2 5" id="KW-0489">Methyltransferase</keyword>
<gene>
    <name evidence="8" type="ORF">SAMN05192568_101316</name>
</gene>